<name>A0A2P2PV87_RHIMU</name>
<accession>A0A2P2PV87</accession>
<organism evidence="1">
    <name type="scientific">Rhizophora mucronata</name>
    <name type="common">Asiatic mangrove</name>
    <dbReference type="NCBI Taxonomy" id="61149"/>
    <lineage>
        <taxon>Eukaryota</taxon>
        <taxon>Viridiplantae</taxon>
        <taxon>Streptophyta</taxon>
        <taxon>Embryophyta</taxon>
        <taxon>Tracheophyta</taxon>
        <taxon>Spermatophyta</taxon>
        <taxon>Magnoliopsida</taxon>
        <taxon>eudicotyledons</taxon>
        <taxon>Gunneridae</taxon>
        <taxon>Pentapetalae</taxon>
        <taxon>rosids</taxon>
        <taxon>fabids</taxon>
        <taxon>Malpighiales</taxon>
        <taxon>Rhizophoraceae</taxon>
        <taxon>Rhizophora</taxon>
    </lineage>
</organism>
<evidence type="ECO:0000313" key="1">
    <source>
        <dbReference type="EMBL" id="MBX58648.1"/>
    </source>
</evidence>
<proteinExistence type="predicted"/>
<dbReference type="AlphaFoldDB" id="A0A2P2PV87"/>
<reference evidence="1" key="1">
    <citation type="submission" date="2018-02" db="EMBL/GenBank/DDBJ databases">
        <title>Rhizophora mucronata_Transcriptome.</title>
        <authorList>
            <person name="Meera S.P."/>
            <person name="Sreeshan A."/>
            <person name="Augustine A."/>
        </authorList>
    </citation>
    <scope>NUCLEOTIDE SEQUENCE</scope>
    <source>
        <tissue evidence="1">Leaf</tissue>
    </source>
</reference>
<sequence length="28" mass="3378">MFHPFQPIGFTNTFYLSLISHREAYMTK</sequence>
<dbReference type="EMBL" id="GGEC01078164">
    <property type="protein sequence ID" value="MBX58648.1"/>
    <property type="molecule type" value="Transcribed_RNA"/>
</dbReference>
<protein>
    <submittedName>
        <fullName evidence="1">Uncharacterized protein</fullName>
    </submittedName>
</protein>